<feature type="compositionally biased region" description="Basic residues" evidence="1">
    <location>
        <begin position="1"/>
        <end position="41"/>
    </location>
</feature>
<protein>
    <submittedName>
        <fullName evidence="2">Uncharacterized protein</fullName>
    </submittedName>
</protein>
<evidence type="ECO:0000313" key="2">
    <source>
        <dbReference type="EMBL" id="XDO02180.1"/>
    </source>
</evidence>
<dbReference type="EMBL" id="PP542043">
    <property type="protein sequence ID" value="XDO02180.1"/>
    <property type="molecule type" value="Genomic_DNA"/>
</dbReference>
<organism evidence="2">
    <name type="scientific">Florenciella sp. virus SA2</name>
    <dbReference type="NCBI Taxonomy" id="3240092"/>
    <lineage>
        <taxon>Viruses</taxon>
    </lineage>
</organism>
<gene>
    <name evidence="2" type="ORF">FloV-SA2_00362</name>
</gene>
<proteinExistence type="predicted"/>
<evidence type="ECO:0000256" key="1">
    <source>
        <dbReference type="SAM" id="MobiDB-lite"/>
    </source>
</evidence>
<name>A0AB39JE87_9VIRU</name>
<reference evidence="2" key="1">
    <citation type="submission" date="2024-03" db="EMBL/GenBank/DDBJ databases">
        <title>Eukaryotic viruses encode the ribosomal protein eL40.</title>
        <authorList>
            <person name="Thomy J."/>
            <person name="Schvarcz C.R."/>
            <person name="McBeain K.A."/>
            <person name="Edwards K.F."/>
            <person name="Steward G.F."/>
        </authorList>
    </citation>
    <scope>NUCLEOTIDE SEQUENCE</scope>
    <source>
        <strain evidence="2">FloV-SA2</strain>
    </source>
</reference>
<sequence>MTKSKLSKKGRNTKKARKPKKAHTPKKARKPKKSLKRKPKMKGGAIPFAESTPVSLFDMLSYNIQNALSPLFDYPQIVPDNLKHTVSPKVESQPYLEKTQIDSTPVVGDEPKNFFNY</sequence>
<feature type="region of interest" description="Disordered" evidence="1">
    <location>
        <begin position="1"/>
        <end position="47"/>
    </location>
</feature>
<accession>A0AB39JE87</accession>